<dbReference type="Pfam" id="PF07939">
    <property type="entry name" value="DUF1685"/>
    <property type="match status" value="1"/>
</dbReference>
<organism evidence="1 2">
    <name type="scientific">Solanum tuberosum</name>
    <name type="common">Potato</name>
    <dbReference type="NCBI Taxonomy" id="4113"/>
    <lineage>
        <taxon>Eukaryota</taxon>
        <taxon>Viridiplantae</taxon>
        <taxon>Streptophyta</taxon>
        <taxon>Embryophyta</taxon>
        <taxon>Tracheophyta</taxon>
        <taxon>Spermatophyta</taxon>
        <taxon>Magnoliopsida</taxon>
        <taxon>eudicotyledons</taxon>
        <taxon>Gunneridae</taxon>
        <taxon>Pentapetalae</taxon>
        <taxon>asterids</taxon>
        <taxon>lamiids</taxon>
        <taxon>Solanales</taxon>
        <taxon>Solanaceae</taxon>
        <taxon>Solanoideae</taxon>
        <taxon>Solaneae</taxon>
        <taxon>Solanum</taxon>
    </lineage>
</organism>
<evidence type="ECO:0000313" key="2">
    <source>
        <dbReference type="Proteomes" id="UP000826656"/>
    </source>
</evidence>
<protein>
    <submittedName>
        <fullName evidence="1">Uncharacterized protein</fullName>
    </submittedName>
</protein>
<dbReference type="Proteomes" id="UP000826656">
    <property type="component" value="Unassembled WGS sequence"/>
</dbReference>
<dbReference type="InterPro" id="IPR012881">
    <property type="entry name" value="DUF1685"/>
</dbReference>
<keyword evidence="2" id="KW-1185">Reference proteome</keyword>
<dbReference type="PANTHER" id="PTHR33785">
    <property type="entry name" value="OS06G0550800 PROTEIN"/>
    <property type="match status" value="1"/>
</dbReference>
<name>A0ABQ7UB09_SOLTU</name>
<gene>
    <name evidence="1" type="ORF">KY290_032049</name>
</gene>
<sequence length="277" mass="31751">MFPTSNLPISSSSLNFKNLSLNPSPPPPPPNSFSSFVPPLMEVEEFLNLFDFHWFQSHILKPKHPFSTTPILEPIKQILEETPKLSRTPTFMVRSQSDHCLISKDYTFDNISEKSQSPSPKSVLEAKLQPILSGKEYNELKFSPEAAVKNRANVRSRKKRSKNSKSLSELEFEELKGFMDLGFEFSDKDKDSNLVSIIPGLKRLGMENERGFDENDESGVSRPHLSEAWGVWEEKKKMEDWKKNALKSWKINSDFGNETEIKDQLKFWAHTVASTVR</sequence>
<comment type="caution">
    <text evidence="1">The sequence shown here is derived from an EMBL/GenBank/DDBJ whole genome shotgun (WGS) entry which is preliminary data.</text>
</comment>
<evidence type="ECO:0000313" key="1">
    <source>
        <dbReference type="EMBL" id="KAH0744056.1"/>
    </source>
</evidence>
<dbReference type="EMBL" id="JAIVGD010000023">
    <property type="protein sequence ID" value="KAH0744056.1"/>
    <property type="molecule type" value="Genomic_DNA"/>
</dbReference>
<accession>A0ABQ7UB09</accession>
<reference evidence="1 2" key="1">
    <citation type="journal article" date="2021" name="bioRxiv">
        <title>Chromosome-scale and haplotype-resolved genome assembly of a tetraploid potato cultivar.</title>
        <authorList>
            <person name="Sun H."/>
            <person name="Jiao W.-B."/>
            <person name="Krause K."/>
            <person name="Campoy J.A."/>
            <person name="Goel M."/>
            <person name="Folz-Donahue K."/>
            <person name="Kukat C."/>
            <person name="Huettel B."/>
            <person name="Schneeberger K."/>
        </authorList>
    </citation>
    <scope>NUCLEOTIDE SEQUENCE [LARGE SCALE GENOMIC DNA]</scope>
    <source>
        <strain evidence="1">SolTubOtavaFocal</strain>
        <tissue evidence="1">Leaves</tissue>
    </source>
</reference>
<dbReference type="PANTHER" id="PTHR33785:SF12">
    <property type="entry name" value="DUF1685 FAMILY PROTEIN"/>
    <property type="match status" value="1"/>
</dbReference>
<proteinExistence type="predicted"/>